<accession>A0A381U8L2</accession>
<name>A0A381U8L2_9ZZZZ</name>
<dbReference type="PANTHER" id="PTHR12737">
    <property type="entry name" value="DIMETHYLARGININE DIMETHYLAMINOHYDROLASE"/>
    <property type="match status" value="1"/>
</dbReference>
<organism evidence="3">
    <name type="scientific">marine metagenome</name>
    <dbReference type="NCBI Taxonomy" id="408172"/>
    <lineage>
        <taxon>unclassified sequences</taxon>
        <taxon>metagenomes</taxon>
        <taxon>ecological metagenomes</taxon>
    </lineage>
</organism>
<sequence length="255" mass="28232">MNFTHAIVCPPYKNFIYGITTSSLGKPDYPKAFRQHQNYVKILKELGLKITVLPPDENYPDSTFVEDTAVLIPSCAVITNPGAESRRGEIKAVEKLLQGKFNIIEKIKYPGTLEGGDVLEVENHFYIGISERTNQLGAEQFIEIVRNNGMTGSIISVNQGLHLKSAVSYIGNNCILIDPELISSNYFNGFTIITTEPGESYSANSISVNETVILSEGFPKTRDKVEKSGFSVRTVNVSEFRKLDGGLSCLSLRHY</sequence>
<dbReference type="GO" id="GO:0006525">
    <property type="term" value="P:arginine metabolic process"/>
    <property type="evidence" value="ECO:0007669"/>
    <property type="project" value="TreeGrafter"/>
</dbReference>
<protein>
    <recommendedName>
        <fullName evidence="4">N(G),N(G)-dimethylarginine dimethylaminohydrolase</fullName>
    </recommendedName>
</protein>
<keyword evidence="2" id="KW-0378">Hydrolase</keyword>
<dbReference type="GO" id="GO:0045429">
    <property type="term" value="P:positive regulation of nitric oxide biosynthetic process"/>
    <property type="evidence" value="ECO:0007669"/>
    <property type="project" value="TreeGrafter"/>
</dbReference>
<evidence type="ECO:0008006" key="4">
    <source>
        <dbReference type="Google" id="ProtNLM"/>
    </source>
</evidence>
<dbReference type="GO" id="GO:0000052">
    <property type="term" value="P:citrulline metabolic process"/>
    <property type="evidence" value="ECO:0007669"/>
    <property type="project" value="TreeGrafter"/>
</dbReference>
<evidence type="ECO:0000256" key="2">
    <source>
        <dbReference type="ARBA" id="ARBA00022801"/>
    </source>
</evidence>
<comment type="similarity">
    <text evidence="1">Belongs to the DDAH family.</text>
</comment>
<reference evidence="3" key="1">
    <citation type="submission" date="2018-05" db="EMBL/GenBank/DDBJ databases">
        <authorList>
            <person name="Lanie J.A."/>
            <person name="Ng W.-L."/>
            <person name="Kazmierczak K.M."/>
            <person name="Andrzejewski T.M."/>
            <person name="Davidsen T.M."/>
            <person name="Wayne K.J."/>
            <person name="Tettelin H."/>
            <person name="Glass J.I."/>
            <person name="Rusch D."/>
            <person name="Podicherti R."/>
            <person name="Tsui H.-C.T."/>
            <person name="Winkler M.E."/>
        </authorList>
    </citation>
    <scope>NUCLEOTIDE SEQUENCE</scope>
</reference>
<proteinExistence type="inferred from homology"/>
<dbReference type="GO" id="GO:0016597">
    <property type="term" value="F:amino acid binding"/>
    <property type="evidence" value="ECO:0007669"/>
    <property type="project" value="TreeGrafter"/>
</dbReference>
<dbReference type="InterPro" id="IPR033199">
    <property type="entry name" value="DDAH-like"/>
</dbReference>
<dbReference type="EMBL" id="UINC01005843">
    <property type="protein sequence ID" value="SVA23888.1"/>
    <property type="molecule type" value="Genomic_DNA"/>
</dbReference>
<dbReference type="PANTHER" id="PTHR12737:SF9">
    <property type="entry name" value="DIMETHYLARGININASE"/>
    <property type="match status" value="1"/>
</dbReference>
<dbReference type="GO" id="GO:0016403">
    <property type="term" value="F:dimethylargininase activity"/>
    <property type="evidence" value="ECO:0007669"/>
    <property type="project" value="TreeGrafter"/>
</dbReference>
<dbReference type="AlphaFoldDB" id="A0A381U8L2"/>
<dbReference type="SUPFAM" id="SSF55909">
    <property type="entry name" value="Pentein"/>
    <property type="match status" value="1"/>
</dbReference>
<dbReference type="Gene3D" id="3.75.10.10">
    <property type="entry name" value="L-arginine/glycine Amidinotransferase, Chain A"/>
    <property type="match status" value="1"/>
</dbReference>
<evidence type="ECO:0000256" key="1">
    <source>
        <dbReference type="ARBA" id="ARBA00008532"/>
    </source>
</evidence>
<evidence type="ECO:0000313" key="3">
    <source>
        <dbReference type="EMBL" id="SVA23888.1"/>
    </source>
</evidence>
<dbReference type="Pfam" id="PF19420">
    <property type="entry name" value="DDAH_eukar"/>
    <property type="match status" value="1"/>
</dbReference>
<gene>
    <name evidence="3" type="ORF">METZ01_LOCUS76742</name>
</gene>